<proteinExistence type="predicted"/>
<dbReference type="Pfam" id="PF09501">
    <property type="entry name" value="Bac_small_YrzI"/>
    <property type="match status" value="1"/>
</dbReference>
<dbReference type="InterPro" id="IPR012655">
    <property type="entry name" value="YrzI"/>
</dbReference>
<reference evidence="2" key="1">
    <citation type="journal article" date="2019" name="Int. J. Syst. Evol. Microbiol.">
        <title>The Global Catalogue of Microorganisms (GCM) 10K type strain sequencing project: providing services to taxonomists for standard genome sequencing and annotation.</title>
        <authorList>
            <consortium name="The Broad Institute Genomics Platform"/>
            <consortium name="The Broad Institute Genome Sequencing Center for Infectious Disease"/>
            <person name="Wu L."/>
            <person name="Ma J."/>
        </authorList>
    </citation>
    <scope>NUCLEOTIDE SEQUENCE [LARGE SCALE GENOMIC DNA]</scope>
    <source>
        <strain evidence="2">CCUG 49339</strain>
    </source>
</reference>
<keyword evidence="2" id="KW-1185">Reference proteome</keyword>
<dbReference type="RefSeq" id="WP_377928957.1">
    <property type="nucleotide sequence ID" value="NZ_JBHUEM010000023.1"/>
</dbReference>
<dbReference type="Proteomes" id="UP001597214">
    <property type="component" value="Unassembled WGS sequence"/>
</dbReference>
<protein>
    <submittedName>
        <fullName evidence="1">YrzI family small protein</fullName>
    </submittedName>
</protein>
<organism evidence="1 2">
    <name type="scientific">Bacillus salitolerans</name>
    <dbReference type="NCBI Taxonomy" id="1437434"/>
    <lineage>
        <taxon>Bacteria</taxon>
        <taxon>Bacillati</taxon>
        <taxon>Bacillota</taxon>
        <taxon>Bacilli</taxon>
        <taxon>Bacillales</taxon>
        <taxon>Bacillaceae</taxon>
        <taxon>Bacillus</taxon>
    </lineage>
</organism>
<dbReference type="EMBL" id="JBHUEM010000023">
    <property type="protein sequence ID" value="MFD1737737.1"/>
    <property type="molecule type" value="Genomic_DNA"/>
</dbReference>
<accession>A0ABW4LRM5</accession>
<sequence length="46" mass="5671">MTFNIIFFSITISKRNYTPMEVMNEISIQKIQEQITDRRCEMHRYL</sequence>
<comment type="caution">
    <text evidence="1">The sequence shown here is derived from an EMBL/GenBank/DDBJ whole genome shotgun (WGS) entry which is preliminary data.</text>
</comment>
<evidence type="ECO:0000313" key="1">
    <source>
        <dbReference type="EMBL" id="MFD1737737.1"/>
    </source>
</evidence>
<name>A0ABW4LRM5_9BACI</name>
<evidence type="ECO:0000313" key="2">
    <source>
        <dbReference type="Proteomes" id="UP001597214"/>
    </source>
</evidence>
<gene>
    <name evidence="1" type="ORF">ACFSCX_14470</name>
</gene>